<evidence type="ECO:0000256" key="7">
    <source>
        <dbReference type="ARBA" id="ARBA00022840"/>
    </source>
</evidence>
<evidence type="ECO:0000256" key="4">
    <source>
        <dbReference type="ARBA" id="ARBA00022723"/>
    </source>
</evidence>
<name>A0ABQ6DWP9_9GAMM</name>
<keyword evidence="8 12" id="KW-0648">Protein biosynthesis</keyword>
<comment type="subunit">
    <text evidence="12">Monomer.</text>
</comment>
<evidence type="ECO:0000256" key="8">
    <source>
        <dbReference type="ARBA" id="ARBA00022917"/>
    </source>
</evidence>
<dbReference type="Pfam" id="PF06827">
    <property type="entry name" value="zf-FPG_IleRS"/>
    <property type="match status" value="1"/>
</dbReference>
<dbReference type="PRINTS" id="PR00984">
    <property type="entry name" value="TRNASYNTHILE"/>
</dbReference>
<feature type="binding site" evidence="12">
    <location>
        <position position="926"/>
    </location>
    <ligand>
        <name>Zn(2+)</name>
        <dbReference type="ChEBI" id="CHEBI:29105"/>
    </ligand>
</feature>
<dbReference type="InterPro" id="IPR001412">
    <property type="entry name" value="aa-tRNA-synth_I_CS"/>
</dbReference>
<feature type="domain" description="Aminoacyl-tRNA synthetase class Ia" evidence="13">
    <location>
        <begin position="28"/>
        <end position="646"/>
    </location>
</feature>
<evidence type="ECO:0000256" key="5">
    <source>
        <dbReference type="ARBA" id="ARBA00022741"/>
    </source>
</evidence>
<reference evidence="17" key="1">
    <citation type="journal article" date="2019" name="Int. J. Syst. Evol. Microbiol.">
        <title>The Global Catalogue of Microorganisms (GCM) 10K type strain sequencing project: providing services to taxonomists for standard genome sequencing and annotation.</title>
        <authorList>
            <consortium name="The Broad Institute Genomics Platform"/>
            <consortium name="The Broad Institute Genome Sequencing Center for Infectious Disease"/>
            <person name="Wu L."/>
            <person name="Ma J."/>
        </authorList>
    </citation>
    <scope>NUCLEOTIDE SEQUENCE [LARGE SCALE GENOMIC DNA]</scope>
    <source>
        <strain evidence="17">NBRC 103166</strain>
    </source>
</reference>
<keyword evidence="9 12" id="KW-0030">Aminoacyl-tRNA synthetase</keyword>
<feature type="binding site" evidence="12">
    <location>
        <position position="906"/>
    </location>
    <ligand>
        <name>Zn(2+)</name>
        <dbReference type="ChEBI" id="CHEBI:29105"/>
    </ligand>
</feature>
<evidence type="ECO:0000256" key="9">
    <source>
        <dbReference type="ARBA" id="ARBA00023146"/>
    </source>
</evidence>
<dbReference type="InterPro" id="IPR050081">
    <property type="entry name" value="Ile-tRNA_ligase"/>
</dbReference>
<feature type="binding site" evidence="12">
    <location>
        <position position="611"/>
    </location>
    <ligand>
        <name>ATP</name>
        <dbReference type="ChEBI" id="CHEBI:30616"/>
    </ligand>
</feature>
<dbReference type="NCBIfam" id="TIGR00392">
    <property type="entry name" value="ileS"/>
    <property type="match status" value="1"/>
</dbReference>
<dbReference type="Gene3D" id="1.10.730.20">
    <property type="match status" value="1"/>
</dbReference>
<evidence type="ECO:0000256" key="11">
    <source>
        <dbReference type="ARBA" id="ARBA00048359"/>
    </source>
</evidence>
<dbReference type="Pfam" id="PF00133">
    <property type="entry name" value="tRNA-synt_1"/>
    <property type="match status" value="1"/>
</dbReference>
<keyword evidence="7 12" id="KW-0067">ATP-binding</keyword>
<comment type="similarity">
    <text evidence="1 12">Belongs to the class-I aminoacyl-tRNA synthetase family. IleS type 1 subfamily.</text>
</comment>
<dbReference type="PANTHER" id="PTHR42765:SF1">
    <property type="entry name" value="ISOLEUCINE--TRNA LIGASE, MITOCHONDRIAL"/>
    <property type="match status" value="1"/>
</dbReference>
<feature type="domain" description="Zinc finger FPG/IleRS-type" evidence="14">
    <location>
        <begin position="905"/>
        <end position="931"/>
    </location>
</feature>
<accession>A0ABQ6DWP9</accession>
<evidence type="ECO:0000256" key="2">
    <source>
        <dbReference type="ARBA" id="ARBA00022490"/>
    </source>
</evidence>
<dbReference type="InterPro" id="IPR002300">
    <property type="entry name" value="aa-tRNA-synth_Ia"/>
</dbReference>
<sequence length="943" mass="105736">MSDYKSTLNLPKTGFPMRANLANREPNMLKNWYSNDLYGKIRAAKKGKKTFILHDGPPYANGDIHIGHSVNKILKDIIIKSKTLSDFDAPYIPGWDCHGLPIELQVEKKHGKPGKKLTAAQFRVKCREYAARQVDGQRTDFKRLGVLGDWENPYLTMNFDTEANIVRALAKIIKNDHLHKGSKPVHWCTDCGSALAEAEVEYEDKNSPAIDVAFTAVDNEAVIACFNPEGDDVGHGDVCTVIWTTTPWTLPANRAVALAAKVEYSLVQAGERRLILATDLVDSAMQRYGIEDAKTLAICTGADLEKQLFNHPFLNIQVPAIVADHVTIDAGTGCVHTAPGHGQDDYSVGLKYDLEVANPVADNGVFREDTEFFAGLHVFKANDKVLEVLTEKNALVHQQVLKHSYPHCWRHKTPIIFRATPQWFISMDQKGLRDSALGEIKDVKWIPSWGEQRIQKMIEGRPDWCVSRQRTWGVPITLFVNKETDELHPNSVEMMELIALKIEKEGIQAWWDLDAEKLLGFEADQYRKVTDTLDVWFDSGTTHSAVVDARDEYKDGEKVADIDLYLEGSDQHRGWFQSSLMTSVAIKDKAPYKEVLTHGFVVDAHGKKMSKSVGNVMSPQKVMNDLGADVLRLWVASTDYTGEITVSDEILNRSADSYRRIRNTARFLLSNLNGFDPKTDMLANDEMVALDRWIVAKADALQEEIIASYNDYNLHAVHQKLTHFCSIELGSFYLDIIKDRQYTAKSDGIARRSCQTAMYHLAEALVRWMAPILSFTADEIWGRMPGERDEFVFTGVWYDGLFGLSDNEAISNEAWDQLIAVRAEVNKSLELARKESVIGGGLEAEVTLYADDKTTSLLNGLADELRFVLITSKAAVKPLAEAPQDAIKTEIDGLVVSVAKSVHAKCDRCWHHNETVGKDETHPLLCIRCITNIEGEGEQRQFA</sequence>
<dbReference type="InterPro" id="IPR010663">
    <property type="entry name" value="Znf_FPG/IleRS"/>
</dbReference>
<keyword evidence="4 12" id="KW-0479">Metal-binding</keyword>
<dbReference type="EMBL" id="BSPQ01000001">
    <property type="protein sequence ID" value="GLS89549.1"/>
    <property type="molecule type" value="Genomic_DNA"/>
</dbReference>
<dbReference type="PROSITE" id="PS00178">
    <property type="entry name" value="AA_TRNA_LIGASE_I"/>
    <property type="match status" value="1"/>
</dbReference>
<dbReference type="InterPro" id="IPR013155">
    <property type="entry name" value="M/V/L/I-tRNA-synth_anticd-bd"/>
</dbReference>
<feature type="short sequence motif" description="'HIGH' region" evidence="12">
    <location>
        <begin position="58"/>
        <end position="68"/>
    </location>
</feature>
<dbReference type="EC" id="6.1.1.5" evidence="12"/>
<dbReference type="InterPro" id="IPR033708">
    <property type="entry name" value="Anticodon_Ile_BEm"/>
</dbReference>
<evidence type="ECO:0000256" key="1">
    <source>
        <dbReference type="ARBA" id="ARBA00006887"/>
    </source>
</evidence>
<evidence type="ECO:0000313" key="16">
    <source>
        <dbReference type="EMBL" id="GLS89549.1"/>
    </source>
</evidence>
<dbReference type="RefSeq" id="WP_284202663.1">
    <property type="nucleotide sequence ID" value="NZ_BSPQ01000001.1"/>
</dbReference>
<comment type="cofactor">
    <cofactor evidence="12">
        <name>Zn(2+)</name>
        <dbReference type="ChEBI" id="CHEBI:29105"/>
    </cofactor>
    <text evidence="12">Binds 1 zinc ion per subunit.</text>
</comment>
<dbReference type="InterPro" id="IPR014729">
    <property type="entry name" value="Rossmann-like_a/b/a_fold"/>
</dbReference>
<protein>
    <recommendedName>
        <fullName evidence="12">Isoleucine--tRNA ligase</fullName>
        <ecNumber evidence="12">6.1.1.5</ecNumber>
    </recommendedName>
    <alternativeName>
        <fullName evidence="12">Isoleucyl-tRNA synthetase</fullName>
        <shortName evidence="12">IleRS</shortName>
    </alternativeName>
</protein>
<comment type="subcellular location">
    <subcellularLocation>
        <location evidence="12">Cytoplasm</location>
    </subcellularLocation>
</comment>
<dbReference type="HAMAP" id="MF_02002">
    <property type="entry name" value="Ile_tRNA_synth_type1"/>
    <property type="match status" value="1"/>
</dbReference>
<comment type="function">
    <text evidence="10 12">Catalyzes the attachment of isoleucine to tRNA(Ile). As IleRS can inadvertently accommodate and process structurally similar amino acids such as valine, to avoid such errors it has two additional distinct tRNA(Ile)-dependent editing activities. One activity is designated as 'pretransfer' editing and involves the hydrolysis of activated Val-AMP. The other activity is designated 'posttransfer' editing and involves deacylation of mischarged Val-tRNA(Ile).</text>
</comment>
<dbReference type="InterPro" id="IPR009080">
    <property type="entry name" value="tRNAsynth_Ia_anticodon-bd"/>
</dbReference>
<keyword evidence="6 12" id="KW-0862">Zinc</keyword>
<comment type="domain">
    <text evidence="12">IleRS has two distinct active sites: one for aminoacylation and one for editing. The misactivated valine is translocated from the active site to the editing site, which sterically excludes the correctly activated isoleucine. The single editing site contains two valyl binding pockets, one specific for each substrate (Val-AMP or Val-tRNA(Ile)).</text>
</comment>
<feature type="binding site" evidence="12">
    <location>
        <position position="929"/>
    </location>
    <ligand>
        <name>Zn(2+)</name>
        <dbReference type="ChEBI" id="CHEBI:29105"/>
    </ligand>
</feature>
<proteinExistence type="inferred from homology"/>
<keyword evidence="17" id="KW-1185">Reference proteome</keyword>
<gene>
    <name evidence="12 16" type="primary">ileS</name>
    <name evidence="16" type="ORF">GCM10007916_06160</name>
</gene>
<dbReference type="InterPro" id="IPR009008">
    <property type="entry name" value="Val/Leu/Ile-tRNA-synth_edit"/>
</dbReference>
<dbReference type="SUPFAM" id="SSF50677">
    <property type="entry name" value="ValRS/IleRS/LeuRS editing domain"/>
    <property type="match status" value="1"/>
</dbReference>
<keyword evidence="5 12" id="KW-0547">Nucleotide-binding</keyword>
<organism evidence="16 17">
    <name type="scientific">Psychromonas marina</name>
    <dbReference type="NCBI Taxonomy" id="88364"/>
    <lineage>
        <taxon>Bacteria</taxon>
        <taxon>Pseudomonadati</taxon>
        <taxon>Pseudomonadota</taxon>
        <taxon>Gammaproteobacteria</taxon>
        <taxon>Alteromonadales</taxon>
        <taxon>Psychromonadaceae</taxon>
        <taxon>Psychromonas</taxon>
    </lineage>
</organism>
<feature type="domain" description="Methionyl/Valyl/Leucyl/Isoleucyl-tRNA synthetase anticodon-binding" evidence="15">
    <location>
        <begin position="691"/>
        <end position="847"/>
    </location>
</feature>
<keyword evidence="2 12" id="KW-0963">Cytoplasm</keyword>
<comment type="caution">
    <text evidence="16">The sequence shown here is derived from an EMBL/GenBank/DDBJ whole genome shotgun (WGS) entry which is preliminary data.</text>
</comment>
<evidence type="ECO:0000256" key="6">
    <source>
        <dbReference type="ARBA" id="ARBA00022833"/>
    </source>
</evidence>
<keyword evidence="3 12" id="KW-0436">Ligase</keyword>
<dbReference type="GO" id="GO:0016874">
    <property type="term" value="F:ligase activity"/>
    <property type="evidence" value="ECO:0007669"/>
    <property type="project" value="UniProtKB-KW"/>
</dbReference>
<evidence type="ECO:0000259" key="13">
    <source>
        <dbReference type="Pfam" id="PF00133"/>
    </source>
</evidence>
<dbReference type="Gene3D" id="3.40.50.620">
    <property type="entry name" value="HUPs"/>
    <property type="match status" value="2"/>
</dbReference>
<evidence type="ECO:0000259" key="14">
    <source>
        <dbReference type="Pfam" id="PF06827"/>
    </source>
</evidence>
<evidence type="ECO:0000259" key="15">
    <source>
        <dbReference type="Pfam" id="PF08264"/>
    </source>
</evidence>
<dbReference type="Pfam" id="PF08264">
    <property type="entry name" value="Anticodon_1"/>
    <property type="match status" value="1"/>
</dbReference>
<feature type="short sequence motif" description="'KMSKS' region" evidence="12">
    <location>
        <begin position="608"/>
        <end position="612"/>
    </location>
</feature>
<dbReference type="PANTHER" id="PTHR42765">
    <property type="entry name" value="SOLEUCYL-TRNA SYNTHETASE"/>
    <property type="match status" value="1"/>
</dbReference>
<dbReference type="SUPFAM" id="SSF47323">
    <property type="entry name" value="Anticodon-binding domain of a subclass of class I aminoacyl-tRNA synthetases"/>
    <property type="match status" value="1"/>
</dbReference>
<evidence type="ECO:0000256" key="12">
    <source>
        <dbReference type="HAMAP-Rule" id="MF_02002"/>
    </source>
</evidence>
<dbReference type="InterPro" id="IPR002301">
    <property type="entry name" value="Ile-tRNA-ligase"/>
</dbReference>
<evidence type="ECO:0000256" key="3">
    <source>
        <dbReference type="ARBA" id="ARBA00022598"/>
    </source>
</evidence>
<dbReference type="CDD" id="cd07960">
    <property type="entry name" value="Anticodon_Ia_Ile_BEm"/>
    <property type="match status" value="1"/>
</dbReference>
<evidence type="ECO:0000256" key="10">
    <source>
        <dbReference type="ARBA" id="ARBA00025217"/>
    </source>
</evidence>
<comment type="catalytic activity">
    <reaction evidence="11 12">
        <text>tRNA(Ile) + L-isoleucine + ATP = L-isoleucyl-tRNA(Ile) + AMP + diphosphate</text>
        <dbReference type="Rhea" id="RHEA:11060"/>
        <dbReference type="Rhea" id="RHEA-COMP:9666"/>
        <dbReference type="Rhea" id="RHEA-COMP:9695"/>
        <dbReference type="ChEBI" id="CHEBI:30616"/>
        <dbReference type="ChEBI" id="CHEBI:33019"/>
        <dbReference type="ChEBI" id="CHEBI:58045"/>
        <dbReference type="ChEBI" id="CHEBI:78442"/>
        <dbReference type="ChEBI" id="CHEBI:78528"/>
        <dbReference type="ChEBI" id="CHEBI:456215"/>
        <dbReference type="EC" id="6.1.1.5"/>
    </reaction>
</comment>
<feature type="binding site" evidence="12">
    <location>
        <position position="567"/>
    </location>
    <ligand>
        <name>L-isoleucyl-5'-AMP</name>
        <dbReference type="ChEBI" id="CHEBI:178002"/>
    </ligand>
</feature>
<dbReference type="CDD" id="cd00818">
    <property type="entry name" value="IleRS_core"/>
    <property type="match status" value="1"/>
</dbReference>
<evidence type="ECO:0000313" key="17">
    <source>
        <dbReference type="Proteomes" id="UP001157353"/>
    </source>
</evidence>
<dbReference type="Proteomes" id="UP001157353">
    <property type="component" value="Unassembled WGS sequence"/>
</dbReference>
<dbReference type="InterPro" id="IPR023585">
    <property type="entry name" value="Ile-tRNA-ligase_type1"/>
</dbReference>
<feature type="binding site" evidence="12">
    <location>
        <position position="909"/>
    </location>
    <ligand>
        <name>Zn(2+)</name>
        <dbReference type="ChEBI" id="CHEBI:29105"/>
    </ligand>
</feature>
<dbReference type="SUPFAM" id="SSF52374">
    <property type="entry name" value="Nucleotidylyl transferase"/>
    <property type="match status" value="1"/>
</dbReference>